<dbReference type="AlphaFoldDB" id="A0A9Q3X4A8"/>
<evidence type="ECO:0000313" key="1">
    <source>
        <dbReference type="EMBL" id="MCF5064951.1"/>
    </source>
</evidence>
<reference evidence="1" key="1">
    <citation type="submission" date="2019-11" db="EMBL/GenBank/DDBJ databases">
        <title>Epiphytic Pseudomonas syringae from cherry orchards.</title>
        <authorList>
            <person name="Hulin M.T."/>
        </authorList>
    </citation>
    <scope>NUCLEOTIDE SEQUENCE</scope>
    <source>
        <strain evidence="1">PA-6-9A</strain>
    </source>
</reference>
<comment type="caution">
    <text evidence="1">The sequence shown here is derived from an EMBL/GenBank/DDBJ whole genome shotgun (WGS) entry which is preliminary data.</text>
</comment>
<dbReference type="InterPro" id="IPR031856">
    <property type="entry name" value="YdaS_toxin-like"/>
</dbReference>
<dbReference type="InterPro" id="IPR010982">
    <property type="entry name" value="Lambda_DNA-bd_dom_sf"/>
</dbReference>
<dbReference type="GO" id="GO:0003677">
    <property type="term" value="F:DNA binding"/>
    <property type="evidence" value="ECO:0007669"/>
    <property type="project" value="InterPro"/>
</dbReference>
<dbReference type="Pfam" id="PF15943">
    <property type="entry name" value="YdaS_toxin"/>
    <property type="match status" value="1"/>
</dbReference>
<evidence type="ECO:0000313" key="2">
    <source>
        <dbReference type="Proteomes" id="UP000814207"/>
    </source>
</evidence>
<protein>
    <submittedName>
        <fullName evidence="1">Chaperone</fullName>
    </submittedName>
</protein>
<dbReference type="Proteomes" id="UP000814207">
    <property type="component" value="Unassembled WGS sequence"/>
</dbReference>
<accession>A0A9Q3X4A8</accession>
<dbReference type="EMBL" id="WKEU01000090">
    <property type="protein sequence ID" value="MCF5064951.1"/>
    <property type="molecule type" value="Genomic_DNA"/>
</dbReference>
<sequence length="67" mass="7198">MEPNAAERAARAAGSQSALARVLGCTPQNVQRWCASGRVPAERVISVEQATGIPRHELRPDLYPEAS</sequence>
<proteinExistence type="predicted"/>
<organism evidence="1 2">
    <name type="scientific">Pseudomonas syringae</name>
    <dbReference type="NCBI Taxonomy" id="317"/>
    <lineage>
        <taxon>Bacteria</taxon>
        <taxon>Pseudomonadati</taxon>
        <taxon>Pseudomonadota</taxon>
        <taxon>Gammaproteobacteria</taxon>
        <taxon>Pseudomonadales</taxon>
        <taxon>Pseudomonadaceae</taxon>
        <taxon>Pseudomonas</taxon>
    </lineage>
</organism>
<dbReference type="SUPFAM" id="SSF47413">
    <property type="entry name" value="lambda repressor-like DNA-binding domains"/>
    <property type="match status" value="1"/>
</dbReference>
<dbReference type="Gene3D" id="1.10.260.40">
    <property type="entry name" value="lambda repressor-like DNA-binding domains"/>
    <property type="match status" value="1"/>
</dbReference>
<gene>
    <name evidence="1" type="ORF">GIW73_18645</name>
</gene>
<name>A0A9Q3X4A8_PSESX</name>